<accession>A0A3G7UEN3</accession>
<name>A0A3G7UEN3_9PSED</name>
<evidence type="ECO:0000313" key="1">
    <source>
        <dbReference type="EMBL" id="AZE57018.1"/>
    </source>
</evidence>
<reference evidence="1 2" key="1">
    <citation type="submission" date="2018-03" db="EMBL/GenBank/DDBJ databases">
        <title>Diversity of phytobeneficial traits revealed by whole-genome analysis of worldwide-isolated phenazine-producing Pseudomonas spp.</title>
        <authorList>
            <person name="Biessy A."/>
            <person name="Novinscak A."/>
            <person name="Blom J."/>
            <person name="Leger G."/>
            <person name="Thomashow L.S."/>
            <person name="Cazorla F.M."/>
            <person name="Josic D."/>
            <person name="Filion M."/>
        </authorList>
    </citation>
    <scope>NUCLEOTIDE SEQUENCE [LARGE SCALE GENOMIC DNA]</scope>
    <source>
        <strain evidence="1 2">30B</strain>
    </source>
</reference>
<evidence type="ECO:0000313" key="2">
    <source>
        <dbReference type="Proteomes" id="UP000268696"/>
    </source>
</evidence>
<proteinExistence type="predicted"/>
<dbReference type="EMBL" id="CP027754">
    <property type="protein sequence ID" value="AZE57018.1"/>
    <property type="molecule type" value="Genomic_DNA"/>
</dbReference>
<dbReference type="Proteomes" id="UP000268696">
    <property type="component" value="Chromosome"/>
</dbReference>
<sequence>MAREERKGTALIQVCCIIVDDFREQARSYSCHVEQARYRPDQGRL</sequence>
<dbReference type="AlphaFoldDB" id="A0A3G7UEN3"/>
<organism evidence="1 2">
    <name type="scientific">Pseudomonas synxantha</name>
    <dbReference type="NCBI Taxonomy" id="47883"/>
    <lineage>
        <taxon>Bacteria</taxon>
        <taxon>Pseudomonadati</taxon>
        <taxon>Pseudomonadota</taxon>
        <taxon>Gammaproteobacteria</taxon>
        <taxon>Pseudomonadales</taxon>
        <taxon>Pseudomonadaceae</taxon>
        <taxon>Pseudomonas</taxon>
    </lineage>
</organism>
<protein>
    <submittedName>
        <fullName evidence="1">Uncharacterized protein</fullName>
    </submittedName>
</protein>
<gene>
    <name evidence="1" type="ORF">C4K03_4881</name>
</gene>